<dbReference type="Gene3D" id="3.40.50.300">
    <property type="entry name" value="P-loop containing nucleotide triphosphate hydrolases"/>
    <property type="match status" value="1"/>
</dbReference>
<evidence type="ECO:0000256" key="9">
    <source>
        <dbReference type="ARBA" id="ARBA00022903"/>
    </source>
</evidence>
<accession>A0ABS4MFG0</accession>
<sequence>MALFKRKRGTTETMEHGAKLITIAKPKGPIAEQFRTIRTNIDFMSVDNQVNKLAFTSANISEGKSTITANVAVTMAQAGKKVLLIDADLHRPTLHQTFEVSNKVGLTTILTSKANEIDMKDVVKTDEVNNLSVLPAGPIPPNPSELLGSRRMKDFLDKVVSHYDMVIVDMAPILEISDTQVLAGEMDGVVLVVRQNVTQKAAIQRSVEMLKLTKTNILGYVMNDVRTGADGYGYGYGYGYGQTDED</sequence>
<comment type="pathway">
    <text evidence="1">Capsule biogenesis; capsule polysaccharide biosynthesis.</text>
</comment>
<dbReference type="Pfam" id="PF13614">
    <property type="entry name" value="AAA_31"/>
    <property type="match status" value="1"/>
</dbReference>
<dbReference type="NCBIfam" id="TIGR01007">
    <property type="entry name" value="eps_fam"/>
    <property type="match status" value="1"/>
</dbReference>
<comment type="function">
    <text evidence="12">Involved in the regulation of capsular polysaccharide biosynthesis. Autophosphorylation of CpsD attenuates its activity and reduces the level of encapsulation. May be part of a complex that directs the coordinated polymerization and export to the cell surface of the capsular polysaccharide.</text>
</comment>
<evidence type="ECO:0000256" key="13">
    <source>
        <dbReference type="ARBA" id="ARBA00051245"/>
    </source>
</evidence>
<evidence type="ECO:0000256" key="8">
    <source>
        <dbReference type="ARBA" id="ARBA00022840"/>
    </source>
</evidence>
<evidence type="ECO:0000256" key="11">
    <source>
        <dbReference type="ARBA" id="ARBA00023169"/>
    </source>
</evidence>
<evidence type="ECO:0000256" key="10">
    <source>
        <dbReference type="ARBA" id="ARBA00023137"/>
    </source>
</evidence>
<keyword evidence="9" id="KW-0972">Capsule biogenesis/degradation</keyword>
<dbReference type="RefSeq" id="WP_209686858.1">
    <property type="nucleotide sequence ID" value="NZ_JAGGLU010000006.1"/>
</dbReference>
<keyword evidence="7" id="KW-0418">Kinase</keyword>
<reference evidence="15 16" key="1">
    <citation type="submission" date="2021-03" db="EMBL/GenBank/DDBJ databases">
        <title>Genomic Encyclopedia of Type Strains, Phase IV (KMG-IV): sequencing the most valuable type-strain genomes for metagenomic binning, comparative biology and taxonomic classification.</title>
        <authorList>
            <person name="Goeker M."/>
        </authorList>
    </citation>
    <scope>NUCLEOTIDE SEQUENCE [LARGE SCALE GENOMIC DNA]</scope>
    <source>
        <strain evidence="15 16">DSM 101872</strain>
    </source>
</reference>
<evidence type="ECO:0000313" key="16">
    <source>
        <dbReference type="Proteomes" id="UP001519292"/>
    </source>
</evidence>
<dbReference type="InterPro" id="IPR005702">
    <property type="entry name" value="Wzc-like_C"/>
</dbReference>
<dbReference type="InterPro" id="IPR027417">
    <property type="entry name" value="P-loop_NTPase"/>
</dbReference>
<organism evidence="15 16">
    <name type="scientific">Lactobacillus colini</name>
    <dbReference type="NCBI Taxonomy" id="1819254"/>
    <lineage>
        <taxon>Bacteria</taxon>
        <taxon>Bacillati</taxon>
        <taxon>Bacillota</taxon>
        <taxon>Bacilli</taxon>
        <taxon>Lactobacillales</taxon>
        <taxon>Lactobacillaceae</taxon>
        <taxon>Lactobacillus</taxon>
    </lineage>
</organism>
<comment type="catalytic activity">
    <reaction evidence="13">
        <text>L-tyrosyl-[protein] + ATP = O-phospho-L-tyrosyl-[protein] + ADP + H(+)</text>
        <dbReference type="Rhea" id="RHEA:10596"/>
        <dbReference type="Rhea" id="RHEA-COMP:10136"/>
        <dbReference type="Rhea" id="RHEA-COMP:20101"/>
        <dbReference type="ChEBI" id="CHEBI:15378"/>
        <dbReference type="ChEBI" id="CHEBI:30616"/>
        <dbReference type="ChEBI" id="CHEBI:46858"/>
        <dbReference type="ChEBI" id="CHEBI:61978"/>
        <dbReference type="ChEBI" id="CHEBI:456216"/>
        <dbReference type="EC" id="2.7.10.2"/>
    </reaction>
</comment>
<keyword evidence="16" id="KW-1185">Reference proteome</keyword>
<evidence type="ECO:0000256" key="5">
    <source>
        <dbReference type="ARBA" id="ARBA00022679"/>
    </source>
</evidence>
<dbReference type="CDD" id="cd05387">
    <property type="entry name" value="BY-kinase"/>
    <property type="match status" value="1"/>
</dbReference>
<protein>
    <recommendedName>
        <fullName evidence="4">Tyrosine-protein kinase CpsD</fullName>
        <ecNumber evidence="3">2.7.10.2</ecNumber>
    </recommendedName>
</protein>
<proteinExistence type="inferred from homology"/>
<dbReference type="PANTHER" id="PTHR32309">
    <property type="entry name" value="TYROSINE-PROTEIN KINASE"/>
    <property type="match status" value="1"/>
</dbReference>
<comment type="caution">
    <text evidence="15">The sequence shown here is derived from an EMBL/GenBank/DDBJ whole genome shotgun (WGS) entry which is preliminary data.</text>
</comment>
<keyword evidence="8" id="KW-0067">ATP-binding</keyword>
<evidence type="ECO:0000256" key="6">
    <source>
        <dbReference type="ARBA" id="ARBA00022741"/>
    </source>
</evidence>
<evidence type="ECO:0000256" key="1">
    <source>
        <dbReference type="ARBA" id="ARBA00005132"/>
    </source>
</evidence>
<evidence type="ECO:0000313" key="15">
    <source>
        <dbReference type="EMBL" id="MBP2058112.1"/>
    </source>
</evidence>
<feature type="domain" description="AAA" evidence="14">
    <location>
        <begin position="63"/>
        <end position="202"/>
    </location>
</feature>
<dbReference type="EC" id="2.7.10.2" evidence="3"/>
<dbReference type="Proteomes" id="UP001519292">
    <property type="component" value="Unassembled WGS sequence"/>
</dbReference>
<keyword evidence="5" id="KW-0808">Transferase</keyword>
<keyword evidence="6" id="KW-0547">Nucleotide-binding</keyword>
<dbReference type="InterPro" id="IPR025669">
    <property type="entry name" value="AAA_dom"/>
</dbReference>
<evidence type="ECO:0000256" key="2">
    <source>
        <dbReference type="ARBA" id="ARBA00007316"/>
    </source>
</evidence>
<keyword evidence="10" id="KW-0829">Tyrosine-protein kinase</keyword>
<dbReference type="InterPro" id="IPR050445">
    <property type="entry name" value="Bact_polysacc_biosynth/exp"/>
</dbReference>
<evidence type="ECO:0000259" key="14">
    <source>
        <dbReference type="Pfam" id="PF13614"/>
    </source>
</evidence>
<dbReference type="SUPFAM" id="SSF52540">
    <property type="entry name" value="P-loop containing nucleoside triphosphate hydrolases"/>
    <property type="match status" value="1"/>
</dbReference>
<gene>
    <name evidence="15" type="ORF">J2Z60_001289</name>
</gene>
<evidence type="ECO:0000256" key="7">
    <source>
        <dbReference type="ARBA" id="ARBA00022777"/>
    </source>
</evidence>
<dbReference type="EMBL" id="JAGGLU010000006">
    <property type="protein sequence ID" value="MBP2058112.1"/>
    <property type="molecule type" value="Genomic_DNA"/>
</dbReference>
<comment type="similarity">
    <text evidence="2">Belongs to the CpsD/CapB family.</text>
</comment>
<name>A0ABS4MFG0_9LACO</name>
<evidence type="ECO:0000256" key="4">
    <source>
        <dbReference type="ARBA" id="ARBA00019200"/>
    </source>
</evidence>
<evidence type="ECO:0000256" key="12">
    <source>
        <dbReference type="ARBA" id="ARBA00024964"/>
    </source>
</evidence>
<keyword evidence="11" id="KW-0270">Exopolysaccharide synthesis</keyword>
<evidence type="ECO:0000256" key="3">
    <source>
        <dbReference type="ARBA" id="ARBA00011903"/>
    </source>
</evidence>
<dbReference type="PANTHER" id="PTHR32309:SF13">
    <property type="entry name" value="FERRIC ENTEROBACTIN TRANSPORT PROTEIN FEPE"/>
    <property type="match status" value="1"/>
</dbReference>